<dbReference type="InterPro" id="IPR003142">
    <property type="entry name" value="BPL_C"/>
</dbReference>
<dbReference type="InterPro" id="IPR045864">
    <property type="entry name" value="aa-tRNA-synth_II/BPL/LPL"/>
</dbReference>
<evidence type="ECO:0000313" key="9">
    <source>
        <dbReference type="Proteomes" id="UP000295341"/>
    </source>
</evidence>
<evidence type="ECO:0000256" key="2">
    <source>
        <dbReference type="ARBA" id="ARBA00022741"/>
    </source>
</evidence>
<dbReference type="Gene3D" id="3.30.930.10">
    <property type="entry name" value="Bira Bifunctional Protein, Domain 2"/>
    <property type="match status" value="1"/>
</dbReference>
<feature type="binding site" evidence="6">
    <location>
        <begin position="93"/>
        <end position="95"/>
    </location>
    <ligand>
        <name>biotin</name>
        <dbReference type="ChEBI" id="CHEBI:57586"/>
    </ligand>
</feature>
<keyword evidence="6" id="KW-0804">Transcription</keyword>
<feature type="DNA-binding region" description="H-T-H motif" evidence="6">
    <location>
        <begin position="25"/>
        <end position="44"/>
    </location>
</feature>
<evidence type="ECO:0000259" key="7">
    <source>
        <dbReference type="PROSITE" id="PS51733"/>
    </source>
</evidence>
<dbReference type="HAMAP" id="MF_00978">
    <property type="entry name" value="Bifunct_BirA"/>
    <property type="match status" value="1"/>
</dbReference>
<evidence type="ECO:0000256" key="5">
    <source>
        <dbReference type="ARBA" id="ARBA00047846"/>
    </source>
</evidence>
<comment type="caution">
    <text evidence="8">The sequence shown here is derived from an EMBL/GenBank/DDBJ whole genome shotgun (WGS) entry which is preliminary data.</text>
</comment>
<dbReference type="InterPro" id="IPR036388">
    <property type="entry name" value="WH-like_DNA-bd_sf"/>
</dbReference>
<dbReference type="AlphaFoldDB" id="A0A4S3K005"/>
<dbReference type="InterPro" id="IPR030855">
    <property type="entry name" value="Bifunct_BirA"/>
</dbReference>
<dbReference type="SUPFAM" id="SSF50037">
    <property type="entry name" value="C-terminal domain of transcriptional repressors"/>
    <property type="match status" value="1"/>
</dbReference>
<feature type="binding site" evidence="6">
    <location>
        <begin position="119"/>
        <end position="121"/>
    </location>
    <ligand>
        <name>biotin</name>
        <dbReference type="ChEBI" id="CHEBI:57586"/>
    </ligand>
</feature>
<dbReference type="OrthoDB" id="9807064at2"/>
<comment type="similarity">
    <text evidence="6">Belongs to the biotin--protein ligase family.</text>
</comment>
<dbReference type="Gene3D" id="2.30.30.100">
    <property type="match status" value="1"/>
</dbReference>
<dbReference type="CDD" id="cd16442">
    <property type="entry name" value="BPL"/>
    <property type="match status" value="1"/>
</dbReference>
<keyword evidence="6" id="KW-0678">Repressor</keyword>
<reference evidence="8 9" key="1">
    <citation type="submission" date="2019-03" db="EMBL/GenBank/DDBJ databases">
        <title>Genomic Encyclopedia of Type Strains, Phase IV (KMG-IV): sequencing the most valuable type-strain genomes for metagenomic binning, comparative biology and taxonomic classification.</title>
        <authorList>
            <person name="Goeker M."/>
        </authorList>
    </citation>
    <scope>NUCLEOTIDE SEQUENCE [LARGE SCALE GENOMIC DNA]</scope>
    <source>
        <strain evidence="8 9">DSM 26377</strain>
    </source>
</reference>
<dbReference type="PANTHER" id="PTHR12835">
    <property type="entry name" value="BIOTIN PROTEIN LIGASE"/>
    <property type="match status" value="1"/>
</dbReference>
<keyword evidence="1 6" id="KW-0436">Ligase</keyword>
<feature type="domain" description="BPL/LPL catalytic" evidence="7">
    <location>
        <begin position="69"/>
        <end position="262"/>
    </location>
</feature>
<dbReference type="EC" id="6.3.4.15" evidence="6"/>
<organism evidence="8 9">
    <name type="scientific">Panacagrimonas perspica</name>
    <dbReference type="NCBI Taxonomy" id="381431"/>
    <lineage>
        <taxon>Bacteria</taxon>
        <taxon>Pseudomonadati</taxon>
        <taxon>Pseudomonadota</taxon>
        <taxon>Gammaproteobacteria</taxon>
        <taxon>Nevskiales</taxon>
        <taxon>Nevskiaceae</taxon>
        <taxon>Panacagrimonas</taxon>
    </lineage>
</organism>
<dbReference type="Gene3D" id="1.10.10.10">
    <property type="entry name" value="Winged helix-like DNA-binding domain superfamily/Winged helix DNA-binding domain"/>
    <property type="match status" value="1"/>
</dbReference>
<keyword evidence="9" id="KW-1185">Reference proteome</keyword>
<dbReference type="SUPFAM" id="SSF55681">
    <property type="entry name" value="Class II aaRS and biotin synthetases"/>
    <property type="match status" value="1"/>
</dbReference>
<keyword evidence="6" id="KW-0805">Transcription regulation</keyword>
<dbReference type="Pfam" id="PF03099">
    <property type="entry name" value="BPL_LplA_LipB"/>
    <property type="match status" value="1"/>
</dbReference>
<dbReference type="Pfam" id="PF02237">
    <property type="entry name" value="BPL_C"/>
    <property type="match status" value="1"/>
</dbReference>
<feature type="binding site" evidence="6">
    <location>
        <position position="186"/>
    </location>
    <ligand>
        <name>biotin</name>
        <dbReference type="ChEBI" id="CHEBI:57586"/>
    </ligand>
</feature>
<keyword evidence="6" id="KW-0238">DNA-binding</keyword>
<dbReference type="SUPFAM" id="SSF46785">
    <property type="entry name" value="Winged helix' DNA-binding domain"/>
    <property type="match status" value="1"/>
</dbReference>
<feature type="binding site" evidence="6">
    <location>
        <position position="115"/>
    </location>
    <ligand>
        <name>biotin</name>
        <dbReference type="ChEBI" id="CHEBI:57586"/>
    </ligand>
</feature>
<dbReference type="InterPro" id="IPR004408">
    <property type="entry name" value="Biotin_CoA_COase_ligase"/>
</dbReference>
<sequence>MARPLVEEDLLRLVDALAPGEWQSGEALALASGLTRAGLAKRVTHLRDWGLHIESKFGQGYRLARPLERLDADRIRAGVTPDLRIDVLPIADSTNRVLMDADPAADPQAVIAEYQSAGRGRRGRDWRSPFGANLYLSTAWTYPLWPHQLPALSLAVGVICARALHAAGVDGVRLKWPNDLLVQQRKLGGILIEQRGESSGLCRVIVGVGINVSMHKSQAAGIDQPWITVDEAMELAGRPPVSRNLLAAELLHGLHECLARYTVKGFEPYREEWLALDALRGREVHVPGDDKLRGIGQGIDASGAFLIETKAGLRPVHAGDVSLRAV</sequence>
<evidence type="ECO:0000313" key="8">
    <source>
        <dbReference type="EMBL" id="TDU28373.1"/>
    </source>
</evidence>
<dbReference type="InterPro" id="IPR008988">
    <property type="entry name" value="Transcriptional_repressor_C"/>
</dbReference>
<keyword evidence="2 6" id="KW-0547">Nucleotide-binding</keyword>
<evidence type="ECO:0000256" key="1">
    <source>
        <dbReference type="ARBA" id="ARBA00022598"/>
    </source>
</evidence>
<dbReference type="Proteomes" id="UP000295341">
    <property type="component" value="Unassembled WGS sequence"/>
</dbReference>
<dbReference type="EMBL" id="SOBT01000009">
    <property type="protein sequence ID" value="TDU28373.1"/>
    <property type="molecule type" value="Genomic_DNA"/>
</dbReference>
<evidence type="ECO:0000256" key="4">
    <source>
        <dbReference type="ARBA" id="ARBA00023267"/>
    </source>
</evidence>
<evidence type="ECO:0000256" key="3">
    <source>
        <dbReference type="ARBA" id="ARBA00022840"/>
    </source>
</evidence>
<protein>
    <recommendedName>
        <fullName evidence="6">Bifunctional ligase/repressor BirA</fullName>
    </recommendedName>
    <alternativeName>
        <fullName evidence="6">Biotin operon repressor</fullName>
    </alternativeName>
    <alternativeName>
        <fullName evidence="6">Biotin--[acetyl-CoA-carboxylase] ligase</fullName>
        <ecNumber evidence="6">6.3.4.15</ecNumber>
    </alternativeName>
    <alternativeName>
        <fullName evidence="6">Biotin--protein ligase</fullName>
    </alternativeName>
    <alternativeName>
        <fullName evidence="6">Biotin-[acetyl-CoA carboxylase] synthetase</fullName>
    </alternativeName>
</protein>
<dbReference type="PANTHER" id="PTHR12835:SF5">
    <property type="entry name" value="BIOTIN--PROTEIN LIGASE"/>
    <property type="match status" value="1"/>
</dbReference>
<dbReference type="GO" id="GO:0005737">
    <property type="term" value="C:cytoplasm"/>
    <property type="evidence" value="ECO:0007669"/>
    <property type="project" value="TreeGrafter"/>
</dbReference>
<dbReference type="GO" id="GO:0003677">
    <property type="term" value="F:DNA binding"/>
    <property type="evidence" value="ECO:0007669"/>
    <property type="project" value="UniProtKB-UniRule"/>
</dbReference>
<keyword evidence="3 6" id="KW-0067">ATP-binding</keyword>
<comment type="catalytic activity">
    <reaction evidence="5 6">
        <text>biotin + L-lysyl-[protein] + ATP = N(6)-biotinyl-L-lysyl-[protein] + AMP + diphosphate + H(+)</text>
        <dbReference type="Rhea" id="RHEA:11756"/>
        <dbReference type="Rhea" id="RHEA-COMP:9752"/>
        <dbReference type="Rhea" id="RHEA-COMP:10505"/>
        <dbReference type="ChEBI" id="CHEBI:15378"/>
        <dbReference type="ChEBI" id="CHEBI:29969"/>
        <dbReference type="ChEBI" id="CHEBI:30616"/>
        <dbReference type="ChEBI" id="CHEBI:33019"/>
        <dbReference type="ChEBI" id="CHEBI:57586"/>
        <dbReference type="ChEBI" id="CHEBI:83144"/>
        <dbReference type="ChEBI" id="CHEBI:456215"/>
        <dbReference type="EC" id="6.3.4.15"/>
    </reaction>
</comment>
<dbReference type="RefSeq" id="WP_133881924.1">
    <property type="nucleotide sequence ID" value="NZ_MWIN01000029.1"/>
</dbReference>
<gene>
    <name evidence="6" type="primary">birA</name>
    <name evidence="8" type="ORF">DFR24_2742</name>
</gene>
<comment type="function">
    <text evidence="6">Acts both as a biotin--[acetyl-CoA-carboxylase] ligase and a biotin-operon repressor. In the presence of ATP, BirA activates biotin to form the BirA-biotinyl-5'-adenylate (BirA-bio-5'-AMP or holoBirA) complex. HoloBirA can either transfer the biotinyl moiety to the biotin carboxyl carrier protein (BCCP) subunit of acetyl-CoA carboxylase, or bind to the biotin operator site and inhibit transcription of the operon.</text>
</comment>
<dbReference type="PROSITE" id="PS51733">
    <property type="entry name" value="BPL_LPL_CATALYTIC"/>
    <property type="match status" value="1"/>
</dbReference>
<dbReference type="GO" id="GO:0005524">
    <property type="term" value="F:ATP binding"/>
    <property type="evidence" value="ECO:0007669"/>
    <property type="project" value="UniProtKB-UniRule"/>
</dbReference>
<dbReference type="GO" id="GO:0004077">
    <property type="term" value="F:biotin--[biotin carboxyl-carrier protein] ligase activity"/>
    <property type="evidence" value="ECO:0007669"/>
    <property type="project" value="UniProtKB-UniRule"/>
</dbReference>
<accession>A0A4S3K005</accession>
<evidence type="ECO:0000256" key="6">
    <source>
        <dbReference type="HAMAP-Rule" id="MF_00978"/>
    </source>
</evidence>
<dbReference type="InterPro" id="IPR036390">
    <property type="entry name" value="WH_DNA-bd_sf"/>
</dbReference>
<dbReference type="GO" id="GO:0006355">
    <property type="term" value="P:regulation of DNA-templated transcription"/>
    <property type="evidence" value="ECO:0007669"/>
    <property type="project" value="UniProtKB-UniRule"/>
</dbReference>
<name>A0A4S3K005_9GAMM</name>
<dbReference type="InterPro" id="IPR004143">
    <property type="entry name" value="BPL_LPL_catalytic"/>
</dbReference>
<proteinExistence type="inferred from homology"/>
<keyword evidence="4 6" id="KW-0092">Biotin</keyword>
<dbReference type="NCBIfam" id="TIGR00121">
    <property type="entry name" value="birA_ligase"/>
    <property type="match status" value="1"/>
</dbReference>